<evidence type="ECO:0000256" key="3">
    <source>
        <dbReference type="ARBA" id="ARBA00022490"/>
    </source>
</evidence>
<dbReference type="InterPro" id="IPR016130">
    <property type="entry name" value="Tyr_Pase_AS"/>
</dbReference>
<evidence type="ECO:0000313" key="12">
    <source>
        <dbReference type="Proteomes" id="UP000193144"/>
    </source>
</evidence>
<dbReference type="EMBL" id="MCFA01000053">
    <property type="protein sequence ID" value="ORY12227.1"/>
    <property type="molecule type" value="Genomic_DNA"/>
</dbReference>
<dbReference type="PANTHER" id="PTHR31126">
    <property type="entry name" value="TYROSINE-PROTEIN PHOSPHATASE"/>
    <property type="match status" value="1"/>
</dbReference>
<dbReference type="FunFam" id="3.90.190.10:FF:000035">
    <property type="entry name" value="Tyrosine phosphatase, putative"/>
    <property type="match status" value="1"/>
</dbReference>
<dbReference type="InterPro" id="IPR020422">
    <property type="entry name" value="TYR_PHOSPHATASE_DUAL_dom"/>
</dbReference>
<comment type="subcellular location">
    <subcellularLocation>
        <location evidence="1">Cytoplasm</location>
    </subcellularLocation>
</comment>
<feature type="domain" description="Tyrosine-protein phosphatase" evidence="10">
    <location>
        <begin position="96"/>
        <end position="251"/>
    </location>
</feature>
<comment type="catalytic activity">
    <reaction evidence="8">
        <text>1,5-bis(diphospho)-1D-myo-inositol 2,3,4,6-tetrakisphosphate + H2O = 1-diphospho-1D-myo-inositol 2,3,4,5,6-pentakisphosphate + phosphate + 2 H(+)</text>
        <dbReference type="Rhea" id="RHEA:79699"/>
        <dbReference type="ChEBI" id="CHEBI:15377"/>
        <dbReference type="ChEBI" id="CHEBI:15378"/>
        <dbReference type="ChEBI" id="CHEBI:43474"/>
        <dbReference type="ChEBI" id="CHEBI:74946"/>
        <dbReference type="ChEBI" id="CHEBI:77983"/>
        <dbReference type="EC" id="3.6.1.52"/>
    </reaction>
    <physiologicalReaction direction="left-to-right" evidence="8">
        <dbReference type="Rhea" id="RHEA:79700"/>
    </physiologicalReaction>
</comment>
<dbReference type="PROSITE" id="PS50054">
    <property type="entry name" value="TYR_PHOSPHATASE_DUAL"/>
    <property type="match status" value="1"/>
</dbReference>
<dbReference type="Pfam" id="PF03162">
    <property type="entry name" value="Y_phosphatase2"/>
    <property type="match status" value="1"/>
</dbReference>
<dbReference type="PROSITE" id="PS00383">
    <property type="entry name" value="TYR_PHOSPHATASE_1"/>
    <property type="match status" value="1"/>
</dbReference>
<sequence length="277" mass="30428">MSITNGQSEPVNDEGKRRGGLLIESVTTLIRALGLSDTASDLSKHVAQKEHEDMPSNHPLGALSTPPTVDGVLPTVARDFASKCPPRLRALVPPTNFGAVVPGSVFRSSYPLEENFDFLKTLKLKTILTLVPEPIPDANLAFMKENGIQHFQVHIPANKGEISIPTCQMTKALGVVLDRSNHPILIHCNKGKHRTGCVVGCIQTNIFAGEELHNVFDEYHTYADPKARILDECFMEIFDGRTVLWMARRYNWIPLPAPESNAPTSPVPTLGVVRPRA</sequence>
<accession>A0A1Y1ZQE5</accession>
<dbReference type="GO" id="GO:0016791">
    <property type="term" value="F:phosphatase activity"/>
    <property type="evidence" value="ECO:0007669"/>
    <property type="project" value="InterPro"/>
</dbReference>
<evidence type="ECO:0000256" key="1">
    <source>
        <dbReference type="ARBA" id="ARBA00004496"/>
    </source>
</evidence>
<protein>
    <recommendedName>
        <fullName evidence="2">diphosphoinositol-polyphosphate diphosphatase</fullName>
        <ecNumber evidence="2">3.6.1.52</ecNumber>
    </recommendedName>
</protein>
<gene>
    <name evidence="11" type="ORF">BCR34DRAFT_482918</name>
</gene>
<evidence type="ECO:0000256" key="7">
    <source>
        <dbReference type="ARBA" id="ARBA00047562"/>
    </source>
</evidence>
<dbReference type="PANTHER" id="PTHR31126:SF48">
    <property type="entry name" value="INOSITOL PHOSPHATASE SIW14"/>
    <property type="match status" value="1"/>
</dbReference>
<dbReference type="InterPro" id="IPR029021">
    <property type="entry name" value="Prot-tyrosine_phosphatase-like"/>
</dbReference>
<dbReference type="InterPro" id="IPR004861">
    <property type="entry name" value="Siw14-like"/>
</dbReference>
<dbReference type="InterPro" id="IPR020428">
    <property type="entry name" value="PFA-DSPs"/>
</dbReference>
<dbReference type="SUPFAM" id="SSF52799">
    <property type="entry name" value="(Phosphotyrosine protein) phosphatases II"/>
    <property type="match status" value="1"/>
</dbReference>
<comment type="catalytic activity">
    <reaction evidence="9">
        <text>6-diphospho-1D-myo-inositol pentakisphosphate + H2O = 1D-myo-inositol hexakisphosphate + phosphate + H(+)</text>
        <dbReference type="Rhea" id="RHEA:79703"/>
        <dbReference type="ChEBI" id="CHEBI:15377"/>
        <dbReference type="ChEBI" id="CHEBI:15378"/>
        <dbReference type="ChEBI" id="CHEBI:43474"/>
        <dbReference type="ChEBI" id="CHEBI:58130"/>
        <dbReference type="ChEBI" id="CHEBI:230534"/>
        <dbReference type="EC" id="3.6.1.52"/>
    </reaction>
    <physiologicalReaction direction="left-to-right" evidence="9">
        <dbReference type="Rhea" id="RHEA:79704"/>
    </physiologicalReaction>
</comment>
<dbReference type="PRINTS" id="PR01911">
    <property type="entry name" value="PFDSPHPHTASE"/>
</dbReference>
<reference evidence="11 12" key="1">
    <citation type="submission" date="2016-07" db="EMBL/GenBank/DDBJ databases">
        <title>Pervasive Adenine N6-methylation of Active Genes in Fungi.</title>
        <authorList>
            <consortium name="DOE Joint Genome Institute"/>
            <person name="Mondo S.J."/>
            <person name="Dannebaum R.O."/>
            <person name="Kuo R.C."/>
            <person name="Labutti K."/>
            <person name="Haridas S."/>
            <person name="Kuo A."/>
            <person name="Salamov A."/>
            <person name="Ahrendt S.R."/>
            <person name="Lipzen A."/>
            <person name="Sullivan W."/>
            <person name="Andreopoulos W.B."/>
            <person name="Clum A."/>
            <person name="Lindquist E."/>
            <person name="Daum C."/>
            <person name="Ramamoorthy G.K."/>
            <person name="Gryganskyi A."/>
            <person name="Culley D."/>
            <person name="Magnuson J.K."/>
            <person name="James T.Y."/>
            <person name="O'Malley M.A."/>
            <person name="Stajich J.E."/>
            <person name="Spatafora J.W."/>
            <person name="Visel A."/>
            <person name="Grigoriev I.V."/>
        </authorList>
    </citation>
    <scope>NUCLEOTIDE SEQUENCE [LARGE SCALE GENOMIC DNA]</scope>
    <source>
        <strain evidence="11 12">CBS 115471</strain>
    </source>
</reference>
<keyword evidence="4" id="KW-0378">Hydrolase</keyword>
<evidence type="ECO:0000256" key="4">
    <source>
        <dbReference type="ARBA" id="ARBA00022801"/>
    </source>
</evidence>
<evidence type="ECO:0000256" key="6">
    <source>
        <dbReference type="ARBA" id="ARBA00047342"/>
    </source>
</evidence>
<proteinExistence type="inferred from homology"/>
<dbReference type="OrthoDB" id="6375174at2759"/>
<dbReference type="AlphaFoldDB" id="A0A1Y1ZQE5"/>
<dbReference type="Proteomes" id="UP000193144">
    <property type="component" value="Unassembled WGS sequence"/>
</dbReference>
<evidence type="ECO:0000256" key="2">
    <source>
        <dbReference type="ARBA" id="ARBA00012527"/>
    </source>
</evidence>
<evidence type="ECO:0000256" key="9">
    <source>
        <dbReference type="ARBA" id="ARBA00048424"/>
    </source>
</evidence>
<comment type="catalytic activity">
    <reaction evidence="6">
        <text>5-diphospho-1D-myo-inositol 1,2,3,4,6-pentakisphosphate + H2O = 1D-myo-inositol hexakisphosphate + phosphate + H(+)</text>
        <dbReference type="Rhea" id="RHEA:22384"/>
        <dbReference type="ChEBI" id="CHEBI:15377"/>
        <dbReference type="ChEBI" id="CHEBI:15378"/>
        <dbReference type="ChEBI" id="CHEBI:43474"/>
        <dbReference type="ChEBI" id="CHEBI:58130"/>
        <dbReference type="ChEBI" id="CHEBI:58628"/>
        <dbReference type="EC" id="3.6.1.52"/>
    </reaction>
    <physiologicalReaction direction="left-to-right" evidence="6">
        <dbReference type="Rhea" id="RHEA:22385"/>
    </physiologicalReaction>
</comment>
<evidence type="ECO:0000256" key="5">
    <source>
        <dbReference type="ARBA" id="ARBA00044949"/>
    </source>
</evidence>
<dbReference type="STRING" id="1231657.A0A1Y1ZQE5"/>
<evidence type="ECO:0000259" key="10">
    <source>
        <dbReference type="PROSITE" id="PS50054"/>
    </source>
</evidence>
<evidence type="ECO:0000313" key="11">
    <source>
        <dbReference type="EMBL" id="ORY12227.1"/>
    </source>
</evidence>
<keyword evidence="12" id="KW-1185">Reference proteome</keyword>
<dbReference type="GO" id="GO:0005737">
    <property type="term" value="C:cytoplasm"/>
    <property type="evidence" value="ECO:0007669"/>
    <property type="project" value="UniProtKB-SubCell"/>
</dbReference>
<comment type="similarity">
    <text evidence="5">Belongs to the protein-tyrosine phosphatase family. Atypical dual-specificity phosphatase Siw14-like subfamily.</text>
</comment>
<organism evidence="11 12">
    <name type="scientific">Clohesyomyces aquaticus</name>
    <dbReference type="NCBI Taxonomy" id="1231657"/>
    <lineage>
        <taxon>Eukaryota</taxon>
        <taxon>Fungi</taxon>
        <taxon>Dikarya</taxon>
        <taxon>Ascomycota</taxon>
        <taxon>Pezizomycotina</taxon>
        <taxon>Dothideomycetes</taxon>
        <taxon>Pleosporomycetidae</taxon>
        <taxon>Pleosporales</taxon>
        <taxon>Lindgomycetaceae</taxon>
        <taxon>Clohesyomyces</taxon>
    </lineage>
</organism>
<dbReference type="Gene3D" id="3.90.190.10">
    <property type="entry name" value="Protein tyrosine phosphatase superfamily"/>
    <property type="match status" value="1"/>
</dbReference>
<comment type="catalytic activity">
    <reaction evidence="7">
        <text>3,5-bis(diphospho)-1D-myo-inositol 1,2,4,6-tetrakisphosphate + H2O = 3-diphospho-1D-myo-inositol 1,2,4,5,6-pentakisphosphate + phosphate + 2 H(+)</text>
        <dbReference type="Rhea" id="RHEA:56312"/>
        <dbReference type="ChEBI" id="CHEBI:15377"/>
        <dbReference type="ChEBI" id="CHEBI:15378"/>
        <dbReference type="ChEBI" id="CHEBI:43474"/>
        <dbReference type="ChEBI" id="CHEBI:140372"/>
        <dbReference type="ChEBI" id="CHEBI:140374"/>
        <dbReference type="EC" id="3.6.1.52"/>
    </reaction>
    <physiologicalReaction direction="left-to-right" evidence="7">
        <dbReference type="Rhea" id="RHEA:56313"/>
    </physiologicalReaction>
</comment>
<keyword evidence="3" id="KW-0963">Cytoplasm</keyword>
<dbReference type="EC" id="3.6.1.52" evidence="2"/>
<evidence type="ECO:0000256" key="8">
    <source>
        <dbReference type="ARBA" id="ARBA00047927"/>
    </source>
</evidence>
<name>A0A1Y1ZQE5_9PLEO</name>
<dbReference type="GO" id="GO:0052840">
    <property type="term" value="F:inositol diphosphate tetrakisphosphate diphosphatase activity"/>
    <property type="evidence" value="ECO:0007669"/>
    <property type="project" value="TreeGrafter"/>
</dbReference>
<comment type="caution">
    <text evidence="11">The sequence shown here is derived from an EMBL/GenBank/DDBJ whole genome shotgun (WGS) entry which is preliminary data.</text>
</comment>